<dbReference type="SUPFAM" id="SSF51182">
    <property type="entry name" value="RmlC-like cupins"/>
    <property type="match status" value="1"/>
</dbReference>
<reference evidence="5" key="1">
    <citation type="submission" date="2016-07" db="EMBL/GenBank/DDBJ databases">
        <authorList>
            <person name="Florea S."/>
            <person name="Webb J.S."/>
            <person name="Jaromczyk J."/>
            <person name="Schardl C.L."/>
        </authorList>
    </citation>
    <scope>NUCLEOTIDE SEQUENCE [LARGE SCALE GENOMIC DNA]</scope>
    <source>
        <strain evidence="5">CC-VM-7</strain>
    </source>
</reference>
<dbReference type="EMBL" id="JAZGJU010000061">
    <property type="protein sequence ID" value="MEE6129826.1"/>
    <property type="molecule type" value="Genomic_DNA"/>
</dbReference>
<evidence type="ECO:0000259" key="1">
    <source>
        <dbReference type="Pfam" id="PF05523"/>
    </source>
</evidence>
<dbReference type="InterPro" id="IPR008894">
    <property type="entry name" value="QdtA_cupin_dom"/>
</dbReference>
<evidence type="ECO:0000313" key="3">
    <source>
        <dbReference type="EMBL" id="OCA74990.1"/>
    </source>
</evidence>
<comment type="caution">
    <text evidence="3">The sequence shown here is derived from an EMBL/GenBank/DDBJ whole genome shotgun (WGS) entry which is preliminary data.</text>
</comment>
<dbReference type="Pfam" id="PF05523">
    <property type="entry name" value="FdtA"/>
    <property type="match status" value="1"/>
</dbReference>
<feature type="domain" description="Sugar 3,4-ketoisomerase QdtA cupin" evidence="1">
    <location>
        <begin position="6"/>
        <end position="139"/>
    </location>
</feature>
<protein>
    <submittedName>
        <fullName evidence="3">Sugar epimerase</fullName>
    </submittedName>
    <submittedName>
        <fullName evidence="2">WxcM-like domain-containing protein</fullName>
    </submittedName>
</protein>
<dbReference type="Proteomes" id="UP001350005">
    <property type="component" value="Unassembled WGS sequence"/>
</dbReference>
<dbReference type="Proteomes" id="UP000276953">
    <property type="component" value="Unassembled WGS sequence"/>
</dbReference>
<evidence type="ECO:0000313" key="7">
    <source>
        <dbReference type="Proteomes" id="UP001350005"/>
    </source>
</evidence>
<evidence type="ECO:0000313" key="6">
    <source>
        <dbReference type="Proteomes" id="UP000276953"/>
    </source>
</evidence>
<dbReference type="Proteomes" id="UP000093432">
    <property type="component" value="Unassembled WGS sequence"/>
</dbReference>
<evidence type="ECO:0000313" key="2">
    <source>
        <dbReference type="EMBL" id="MEE6129826.1"/>
    </source>
</evidence>
<reference evidence="2 7" key="4">
    <citation type="submission" date="2024-01" db="EMBL/GenBank/DDBJ databases">
        <title>Whole genome of Chryseobacterium arthrosphaerae NNCa 2741.</title>
        <authorList>
            <person name="Boriskina E.V."/>
            <person name="Gordinskaya N.A."/>
            <person name="Kropotov V.S."/>
            <person name="Alekseeva A.E."/>
            <person name="Makhova M.A."/>
            <person name="Kryazhev D.V."/>
            <person name="Shkurkina I.S."/>
        </authorList>
    </citation>
    <scope>NUCLEOTIDE SEQUENCE [LARGE SCALE GENOMIC DNA]</scope>
    <source>
        <strain evidence="2 7">NNCa 2741</strain>
    </source>
</reference>
<organism evidence="3 5">
    <name type="scientific">Chryseobacterium arthrosphaerae</name>
    <dbReference type="NCBI Taxonomy" id="651561"/>
    <lineage>
        <taxon>Bacteria</taxon>
        <taxon>Pseudomonadati</taxon>
        <taxon>Bacteroidota</taxon>
        <taxon>Flavobacteriia</taxon>
        <taxon>Flavobacteriales</taxon>
        <taxon>Weeksellaceae</taxon>
        <taxon>Chryseobacterium group</taxon>
        <taxon>Chryseobacterium</taxon>
    </lineage>
</organism>
<dbReference type="EMBL" id="MAYG01000001">
    <property type="protein sequence ID" value="OCA74990.1"/>
    <property type="molecule type" value="Genomic_DNA"/>
</dbReference>
<gene>
    <name evidence="3" type="ORF">BBI00_11890</name>
    <name evidence="4" type="ORF">EJ377_05135</name>
    <name evidence="2" type="ORF">V2E39_20680</name>
</gene>
<reference evidence="3" key="2">
    <citation type="submission" date="2016-07" db="EMBL/GenBank/DDBJ databases">
        <authorList>
            <person name="Jeong J.-J."/>
            <person name="Kim D.W."/>
            <person name="Sang M.K."/>
            <person name="Choi I.-G."/>
            <person name="Kim K.D."/>
        </authorList>
    </citation>
    <scope>NUCLEOTIDE SEQUENCE</scope>
    <source>
        <strain evidence="3">CC-VM-7</strain>
    </source>
</reference>
<dbReference type="STRING" id="651561.BBI00_11890"/>
<dbReference type="AlphaFoldDB" id="A0A1B8ZTS2"/>
<name>A0A1B8ZTS2_9FLAO</name>
<evidence type="ECO:0000313" key="5">
    <source>
        <dbReference type="Proteomes" id="UP000093432"/>
    </source>
</evidence>
<dbReference type="KEGG" id="carh:EGY05_16420"/>
<proteinExistence type="predicted"/>
<dbReference type="InterPro" id="IPR014710">
    <property type="entry name" value="RmlC-like_jellyroll"/>
</dbReference>
<reference evidence="4 6" key="3">
    <citation type="submission" date="2018-12" db="EMBL/GenBank/DDBJ databases">
        <title>Draft Genome Sequence of Chryseobacterium arthrosphaerae strain ED882-96 Isolated from the Blood of a Patient with Liver Cirrhosis in Taiwan.</title>
        <authorList>
            <person name="Lin J.-N."/>
            <person name="Lai C.-H."/>
            <person name="Yang C.-H."/>
            <person name="Huang Y.-H."/>
        </authorList>
    </citation>
    <scope>NUCLEOTIDE SEQUENCE [LARGE SCALE GENOMIC DNA]</scope>
    <source>
        <strain evidence="4 6">ED882-96</strain>
    </source>
</reference>
<dbReference type="InterPro" id="IPR011051">
    <property type="entry name" value="RmlC_Cupin_sf"/>
</dbReference>
<keyword evidence="7" id="KW-1185">Reference proteome</keyword>
<dbReference type="EMBL" id="RYFC01000001">
    <property type="protein sequence ID" value="RTZ49698.1"/>
    <property type="molecule type" value="Genomic_DNA"/>
</dbReference>
<dbReference type="Gene3D" id="2.60.120.10">
    <property type="entry name" value="Jelly Rolls"/>
    <property type="match status" value="1"/>
</dbReference>
<evidence type="ECO:0000313" key="4">
    <source>
        <dbReference type="EMBL" id="RTZ49698.1"/>
    </source>
</evidence>
<sequence>MDIPRIIEGGKYTDERGALFYNNDFVLQNIRRIYCLENTDTELIRGWTGHKIERRWFSAICGSFILRLIKINDWENPAEDSDILEFELNADKLDVLYMPAGYASAIQANERNSKLMIMVDHLLGEVEDDYRFQINYFKKLLR</sequence>
<dbReference type="OrthoDB" id="826649at2"/>
<accession>A0A1B8ZTS2</accession>
<dbReference type="RefSeq" id="WP_065398970.1">
    <property type="nucleotide sequence ID" value="NZ_CP033811.1"/>
</dbReference>